<accession>A0A7W5H125</accession>
<sequence length="489" mass="52730">MKKTSMRFLLFAISLMISLTTMAQITTASLNGQVTADGKAFVGATVQAIHEPSGTVYGAITNDKGRYFIQGMRVGGPYKIIIACLGYDQVVYDNVQLSLGEPLTLNATLKENVKQLGEVVVRASAGVKSAAGGAASNFNSNQISNTPTVDRNIYDVAKLSPLVMASKLGGISIAGSNNRYNSFQIDGTVSNDVFGLASSGTNGGQTGANPISLDAIQEIQVVVSPFDVRQSGFTGGGINAITKSGTNTFKGSVYGYFTNQNMYGTWSQVQDAKSKVGKQSTKTLGFTFGGPIIKDKLFFFANAEYKYNTYPSDYFPGYTNGYITDAEAQAIAARYATITGNTDSYSPRDINTEGLSLLGRIDWNINKNNKFALRYQLNDSYEDNYGVGSKTYYFDNSSYRMENKTNSIVAELNSHISNSLYNEARAGATFVRDSRAVPYQGPSITIYNLGGTYDAKTNLWSTGSVTGYIGTEYSSGANKLNQDIYTNVV</sequence>
<evidence type="ECO:0000313" key="3">
    <source>
        <dbReference type="EMBL" id="MBB3187128.1"/>
    </source>
</evidence>
<dbReference type="InterPro" id="IPR008969">
    <property type="entry name" value="CarboxyPept-like_regulatory"/>
</dbReference>
<dbReference type="GO" id="GO:0015344">
    <property type="term" value="F:siderophore uptake transmembrane transporter activity"/>
    <property type="evidence" value="ECO:0007669"/>
    <property type="project" value="TreeGrafter"/>
</dbReference>
<dbReference type="EMBL" id="JACHYB010000001">
    <property type="protein sequence ID" value="MBB3187128.1"/>
    <property type="molecule type" value="Genomic_DNA"/>
</dbReference>
<dbReference type="SUPFAM" id="SSF49464">
    <property type="entry name" value="Carboxypeptidase regulatory domain-like"/>
    <property type="match status" value="1"/>
</dbReference>
<comment type="caution">
    <text evidence="3">The sequence shown here is derived from an EMBL/GenBank/DDBJ whole genome shotgun (WGS) entry which is preliminary data.</text>
</comment>
<dbReference type="InterPro" id="IPR057601">
    <property type="entry name" value="Oar-like_b-barrel"/>
</dbReference>
<dbReference type="AlphaFoldDB" id="A0A7W5H125"/>
<dbReference type="Proteomes" id="UP000544222">
    <property type="component" value="Unassembled WGS sequence"/>
</dbReference>
<dbReference type="GO" id="GO:0009279">
    <property type="term" value="C:cell outer membrane"/>
    <property type="evidence" value="ECO:0007669"/>
    <property type="project" value="TreeGrafter"/>
</dbReference>
<feature type="chain" id="PRO_5030837088" description="TonB-dependent transporter Oar-like beta-barrel domain-containing protein" evidence="1">
    <location>
        <begin position="24"/>
        <end position="489"/>
    </location>
</feature>
<name>A0A7W5H125_9PORP</name>
<dbReference type="Pfam" id="PF25183">
    <property type="entry name" value="OMP_b-brl_4"/>
    <property type="match status" value="1"/>
</dbReference>
<reference evidence="3 4" key="1">
    <citation type="submission" date="2020-08" db="EMBL/GenBank/DDBJ databases">
        <title>Genomic Encyclopedia of Type Strains, Phase IV (KMG-IV): sequencing the most valuable type-strain genomes for metagenomic binning, comparative biology and taxonomic classification.</title>
        <authorList>
            <person name="Goeker M."/>
        </authorList>
    </citation>
    <scope>NUCLEOTIDE SEQUENCE [LARGE SCALE GENOMIC DNA]</scope>
    <source>
        <strain evidence="3 4">DSM 27471</strain>
    </source>
</reference>
<gene>
    <name evidence="3" type="ORF">FHX64_001291</name>
</gene>
<dbReference type="SUPFAM" id="SSF56935">
    <property type="entry name" value="Porins"/>
    <property type="match status" value="1"/>
</dbReference>
<evidence type="ECO:0000259" key="2">
    <source>
        <dbReference type="Pfam" id="PF25183"/>
    </source>
</evidence>
<keyword evidence="4" id="KW-1185">Reference proteome</keyword>
<protein>
    <recommendedName>
        <fullName evidence="2">TonB-dependent transporter Oar-like beta-barrel domain-containing protein</fullName>
    </recommendedName>
</protein>
<dbReference type="Gene3D" id="2.60.40.1120">
    <property type="entry name" value="Carboxypeptidase-like, regulatory domain"/>
    <property type="match status" value="1"/>
</dbReference>
<proteinExistence type="predicted"/>
<feature type="domain" description="TonB-dependent transporter Oar-like beta-barrel" evidence="2">
    <location>
        <begin position="241"/>
        <end position="306"/>
    </location>
</feature>
<dbReference type="GO" id="GO:0044718">
    <property type="term" value="P:siderophore transmembrane transport"/>
    <property type="evidence" value="ECO:0007669"/>
    <property type="project" value="TreeGrafter"/>
</dbReference>
<evidence type="ECO:0000313" key="4">
    <source>
        <dbReference type="Proteomes" id="UP000544222"/>
    </source>
</evidence>
<dbReference type="InterPro" id="IPR039426">
    <property type="entry name" value="TonB-dep_rcpt-like"/>
</dbReference>
<feature type="signal peptide" evidence="1">
    <location>
        <begin position="1"/>
        <end position="23"/>
    </location>
</feature>
<dbReference type="PANTHER" id="PTHR30069">
    <property type="entry name" value="TONB-DEPENDENT OUTER MEMBRANE RECEPTOR"/>
    <property type="match status" value="1"/>
</dbReference>
<keyword evidence="1" id="KW-0732">Signal</keyword>
<dbReference type="Pfam" id="PF13620">
    <property type="entry name" value="CarboxypepD_reg"/>
    <property type="match status" value="1"/>
</dbReference>
<dbReference type="PANTHER" id="PTHR30069:SF46">
    <property type="entry name" value="OAR PROTEIN"/>
    <property type="match status" value="1"/>
</dbReference>
<evidence type="ECO:0000256" key="1">
    <source>
        <dbReference type="SAM" id="SignalP"/>
    </source>
</evidence>
<organism evidence="3 4">
    <name type="scientific">Microbacter margulisiae</name>
    <dbReference type="NCBI Taxonomy" id="1350067"/>
    <lineage>
        <taxon>Bacteria</taxon>
        <taxon>Pseudomonadati</taxon>
        <taxon>Bacteroidota</taxon>
        <taxon>Bacteroidia</taxon>
        <taxon>Bacteroidales</taxon>
        <taxon>Porphyromonadaceae</taxon>
        <taxon>Microbacter</taxon>
    </lineage>
</organism>